<proteinExistence type="inferred from homology"/>
<dbReference type="GO" id="GO:0016787">
    <property type="term" value="F:hydrolase activity"/>
    <property type="evidence" value="ECO:0007669"/>
    <property type="project" value="UniProtKB-KW"/>
</dbReference>
<dbReference type="GO" id="GO:0043138">
    <property type="term" value="F:3'-5' DNA helicase activity"/>
    <property type="evidence" value="ECO:0007669"/>
    <property type="project" value="UniProtKB-EC"/>
</dbReference>
<evidence type="ECO:0000313" key="13">
    <source>
        <dbReference type="EMBL" id="KAH9511769.1"/>
    </source>
</evidence>
<comment type="caution">
    <text evidence="13">The sequence shown here is derived from an EMBL/GenBank/DDBJ whole genome shotgun (WGS) entry which is preliminary data.</text>
</comment>
<evidence type="ECO:0000256" key="1">
    <source>
        <dbReference type="ARBA" id="ARBA00005446"/>
    </source>
</evidence>
<evidence type="ECO:0000256" key="4">
    <source>
        <dbReference type="ARBA" id="ARBA00022806"/>
    </source>
</evidence>
<evidence type="ECO:0000259" key="11">
    <source>
        <dbReference type="PROSITE" id="PS51192"/>
    </source>
</evidence>
<dbReference type="SUPFAM" id="SSF52540">
    <property type="entry name" value="P-loop containing nucleoside triphosphate hydrolases"/>
    <property type="match status" value="1"/>
</dbReference>
<dbReference type="InterPro" id="IPR004589">
    <property type="entry name" value="DNA_helicase_ATP-dep_RecQ"/>
</dbReference>
<dbReference type="PROSITE" id="PS51192">
    <property type="entry name" value="HELICASE_ATP_BIND_1"/>
    <property type="match status" value="1"/>
</dbReference>
<evidence type="ECO:0000259" key="12">
    <source>
        <dbReference type="PROSITE" id="PS51194"/>
    </source>
</evidence>
<dbReference type="InterPro" id="IPR027417">
    <property type="entry name" value="P-loop_NTPase"/>
</dbReference>
<evidence type="ECO:0000256" key="8">
    <source>
        <dbReference type="PROSITE-ProRule" id="PRU00047"/>
    </source>
</evidence>
<dbReference type="GO" id="GO:0005737">
    <property type="term" value="C:cytoplasm"/>
    <property type="evidence" value="ECO:0007669"/>
    <property type="project" value="TreeGrafter"/>
</dbReference>
<keyword evidence="8" id="KW-0863">Zinc-finger</keyword>
<sequence length="1116" mass="130959">MMQARENIRRFKEQDIREEIEKDPWYHYSLRYRRRRQLEKSKKILQQQQQQQNNENDSNQQGILDDKQSNDIDNELNKFDDDNQYHLDNLNESIKNLLADFDKNLHNDVNSKQNSIENKNKRTIFMLSEENQEQISGSPLKRHRTNVNKSPKKNKFFKCKVANANTDGCNNNQNTRQRKTIDPLLFFDHVKTFDFESTSSDSSILSKQKKKSSDNNKKLIPIEEEEQQQQPSDENDADNEPKQVIKKLTDVSNQCLIGDRNSKNCRKTVVKKKQSTNGNFRKLQMRKKRFYLNRKQSRFQNLKKNKFKQYKANKMNAKFDNKCYKCGSNDHIEEECDNIPSLAVQFDDDSAGDGNLDSSFDESLDLGIKKTINTDHHDVRRIVLHNFMEISPHSIHPQQRDVIGRIICGHSCLFIAPTGFGKSICYQVAAYTYWDFFRSITIVISPLISLMQDQIRNLPKKLRGVCINSNQSERENAAAISDIIENRAQILFLSPECLVNGFYSIPFKSFPKIAFVCIDEAHCIASWSTNFRPSYLQLYETIRTKLNIRAVLALTATATPEMIENICKNLNIDPEKNVVGNTKIAEHLLIAVSKAPTNKMKTLVKLLKEPEFVKCYSIIIYCTRRDDCERVASYIRTSLQFESNFRDTESFAECYHAGLSSQQRRDIQRRFINDQLRIVVATTAFGMGINKRDVCAVIHYDMPKSFENYVQEIGRAGRDLFPALCHLFLDEDYSDLYTLQNFIYANGVDRCNIEKFIHLIYEPCHCRRMAEVFEEITIEDDCNIECPRHPVALPIFATEIETDIKSEVLLTILMMLENKNNDLDIDLDGKPFAIKIHNSFNSICHVANFSEENFIDKLIEKDEILRHADVLLERQRRLTNGKWNRNKNFRFSIADVARLMGKDVWYIRKHLKKLQRKYRRELGIRFSDYSFHFEAAGIFSQIQLNRIIDCVYERMMKFERQELTKLRFTYQKFYQFRLIGSDRKDDEKFLAKYNGLRDFLNDIYFGSRFTAEDIENSLLSLSQNKNNYGLPRMLDMTDEDYAAITYKITEFIRQYFDQGVDSERKICRILTGISSPQYPAHIWGRVRQFWRSLVNVDFELLMNITKKCLHDHRSNN</sequence>
<dbReference type="SMART" id="SM00490">
    <property type="entry name" value="HELICc"/>
    <property type="match status" value="1"/>
</dbReference>
<feature type="compositionally biased region" description="Acidic residues" evidence="9">
    <location>
        <begin position="222"/>
        <end position="238"/>
    </location>
</feature>
<gene>
    <name evidence="13" type="primary">RECQL4</name>
    <name evidence="13" type="ORF">DERF_010202</name>
</gene>
<dbReference type="PANTHER" id="PTHR13710:SF108">
    <property type="entry name" value="ATP-DEPENDENT DNA HELICASE Q4"/>
    <property type="match status" value="1"/>
</dbReference>
<reference evidence="13" key="1">
    <citation type="submission" date="2013-05" db="EMBL/GenBank/DDBJ databases">
        <authorList>
            <person name="Yim A.K.Y."/>
            <person name="Chan T.F."/>
            <person name="Ji K.M."/>
            <person name="Liu X.Y."/>
            <person name="Zhou J.W."/>
            <person name="Li R.Q."/>
            <person name="Yang K.Y."/>
            <person name="Li J."/>
            <person name="Li M."/>
            <person name="Law P.T.W."/>
            <person name="Wu Y.L."/>
            <person name="Cai Z.L."/>
            <person name="Qin H."/>
            <person name="Bao Y."/>
            <person name="Leung R.K.K."/>
            <person name="Ng P.K.S."/>
            <person name="Zou J."/>
            <person name="Zhong X.J."/>
            <person name="Ran P.X."/>
            <person name="Zhong N.S."/>
            <person name="Liu Z.G."/>
            <person name="Tsui S.K.W."/>
        </authorList>
    </citation>
    <scope>NUCLEOTIDE SEQUENCE</scope>
    <source>
        <strain evidence="13">Derf</strain>
        <tissue evidence="13">Whole organism</tissue>
    </source>
</reference>
<dbReference type="EC" id="5.6.2.4" evidence="7"/>
<dbReference type="GO" id="GO:0003676">
    <property type="term" value="F:nucleic acid binding"/>
    <property type="evidence" value="ECO:0007669"/>
    <property type="project" value="InterPro"/>
</dbReference>
<evidence type="ECO:0000256" key="7">
    <source>
        <dbReference type="ARBA" id="ARBA00034808"/>
    </source>
</evidence>
<evidence type="ECO:0000313" key="14">
    <source>
        <dbReference type="Proteomes" id="UP000790347"/>
    </source>
</evidence>
<evidence type="ECO:0000256" key="5">
    <source>
        <dbReference type="ARBA" id="ARBA00022840"/>
    </source>
</evidence>
<keyword evidence="5" id="KW-0067">ATP-binding</keyword>
<dbReference type="InterPro" id="IPR001650">
    <property type="entry name" value="Helicase_C-like"/>
</dbReference>
<keyword evidence="2" id="KW-0547">Nucleotide-binding</keyword>
<dbReference type="Proteomes" id="UP000790347">
    <property type="component" value="Unassembled WGS sequence"/>
</dbReference>
<dbReference type="InterPro" id="IPR014001">
    <property type="entry name" value="Helicase_ATP-bd"/>
</dbReference>
<name>A0A922HWI8_DERFA</name>
<keyword evidence="3" id="KW-0378">Hydrolase</keyword>
<dbReference type="PROSITE" id="PS51194">
    <property type="entry name" value="HELICASE_CTER"/>
    <property type="match status" value="1"/>
</dbReference>
<dbReference type="Pfam" id="PF00270">
    <property type="entry name" value="DEAD"/>
    <property type="match status" value="1"/>
</dbReference>
<dbReference type="Pfam" id="PF00271">
    <property type="entry name" value="Helicase_C"/>
    <property type="match status" value="1"/>
</dbReference>
<dbReference type="GO" id="GO:0005524">
    <property type="term" value="F:ATP binding"/>
    <property type="evidence" value="ECO:0007669"/>
    <property type="project" value="UniProtKB-KW"/>
</dbReference>
<accession>A0A922HWI8</accession>
<feature type="region of interest" description="Disordered" evidence="9">
    <location>
        <begin position="41"/>
        <end position="84"/>
    </location>
</feature>
<feature type="compositionally biased region" description="Basic and acidic residues" evidence="9">
    <location>
        <begin position="64"/>
        <end position="84"/>
    </location>
</feature>
<dbReference type="EMBL" id="ASGP02000004">
    <property type="protein sequence ID" value="KAH9511769.1"/>
    <property type="molecule type" value="Genomic_DNA"/>
</dbReference>
<evidence type="ECO:0000256" key="9">
    <source>
        <dbReference type="SAM" id="MobiDB-lite"/>
    </source>
</evidence>
<dbReference type="InterPro" id="IPR011545">
    <property type="entry name" value="DEAD/DEAH_box_helicase_dom"/>
</dbReference>
<keyword evidence="14" id="KW-1185">Reference proteome</keyword>
<feature type="compositionally biased region" description="Low complexity" evidence="9">
    <location>
        <begin position="46"/>
        <end position="61"/>
    </location>
</feature>
<keyword evidence="8" id="KW-0479">Metal-binding</keyword>
<feature type="domain" description="Helicase C-terminal" evidence="12">
    <location>
        <begin position="599"/>
        <end position="764"/>
    </location>
</feature>
<organism evidence="13 14">
    <name type="scientific">Dermatophagoides farinae</name>
    <name type="common">American house dust mite</name>
    <dbReference type="NCBI Taxonomy" id="6954"/>
    <lineage>
        <taxon>Eukaryota</taxon>
        <taxon>Metazoa</taxon>
        <taxon>Ecdysozoa</taxon>
        <taxon>Arthropoda</taxon>
        <taxon>Chelicerata</taxon>
        <taxon>Arachnida</taxon>
        <taxon>Acari</taxon>
        <taxon>Acariformes</taxon>
        <taxon>Sarcoptiformes</taxon>
        <taxon>Astigmata</taxon>
        <taxon>Psoroptidia</taxon>
        <taxon>Analgoidea</taxon>
        <taxon>Pyroglyphidae</taxon>
        <taxon>Dermatophagoidinae</taxon>
        <taxon>Dermatophagoides</taxon>
    </lineage>
</organism>
<dbReference type="AlphaFoldDB" id="A0A922HWI8"/>
<evidence type="ECO:0000256" key="3">
    <source>
        <dbReference type="ARBA" id="ARBA00022801"/>
    </source>
</evidence>
<keyword evidence="8" id="KW-0862">Zinc</keyword>
<evidence type="ECO:0000256" key="2">
    <source>
        <dbReference type="ARBA" id="ARBA00022741"/>
    </source>
</evidence>
<dbReference type="SMART" id="SM00487">
    <property type="entry name" value="DEXDc"/>
    <property type="match status" value="1"/>
</dbReference>
<dbReference type="PANTHER" id="PTHR13710">
    <property type="entry name" value="DNA HELICASE RECQ FAMILY MEMBER"/>
    <property type="match status" value="1"/>
</dbReference>
<dbReference type="PROSITE" id="PS50158">
    <property type="entry name" value="ZF_CCHC"/>
    <property type="match status" value="1"/>
</dbReference>
<comment type="similarity">
    <text evidence="1">Belongs to the helicase family. RecQ subfamily.</text>
</comment>
<feature type="domain" description="Helicase ATP-binding" evidence="11">
    <location>
        <begin position="403"/>
        <end position="576"/>
    </location>
</feature>
<dbReference type="Gene3D" id="3.40.50.300">
    <property type="entry name" value="P-loop containing nucleotide triphosphate hydrolases"/>
    <property type="match status" value="2"/>
</dbReference>
<dbReference type="GO" id="GO:0005634">
    <property type="term" value="C:nucleus"/>
    <property type="evidence" value="ECO:0007669"/>
    <property type="project" value="TreeGrafter"/>
</dbReference>
<reference evidence="13" key="2">
    <citation type="journal article" date="2022" name="Res Sq">
        <title>Comparative Genomics Reveals Insights into the Divergent Evolution of Astigmatic Mites and Household Pest Adaptations.</title>
        <authorList>
            <person name="Xiong Q."/>
            <person name="Wan A.T.-Y."/>
            <person name="Liu X.-Y."/>
            <person name="Fung C.S.-H."/>
            <person name="Xiao X."/>
            <person name="Malainual N."/>
            <person name="Hou J."/>
            <person name="Wang L."/>
            <person name="Wang M."/>
            <person name="Yang K."/>
            <person name="Cui Y."/>
            <person name="Leung E."/>
            <person name="Nong W."/>
            <person name="Shin S.-K."/>
            <person name="Au S."/>
            <person name="Jeong K.Y."/>
            <person name="Chew F.T."/>
            <person name="Hui J."/>
            <person name="Leung T.F."/>
            <person name="Tungtrongchitr A."/>
            <person name="Zhong N."/>
            <person name="Liu Z."/>
            <person name="Tsui S."/>
        </authorList>
    </citation>
    <scope>NUCLEOTIDE SEQUENCE</scope>
    <source>
        <strain evidence="13">Derf</strain>
        <tissue evidence="13">Whole organism</tissue>
    </source>
</reference>
<feature type="region of interest" description="Disordered" evidence="9">
    <location>
        <begin position="198"/>
        <end position="239"/>
    </location>
</feature>
<comment type="catalytic activity">
    <reaction evidence="6">
        <text>Couples ATP hydrolysis with the unwinding of duplex DNA by translocating in the 3'-5' direction.</text>
        <dbReference type="EC" id="5.6.2.4"/>
    </reaction>
</comment>
<evidence type="ECO:0000259" key="10">
    <source>
        <dbReference type="PROSITE" id="PS50158"/>
    </source>
</evidence>
<feature type="compositionally biased region" description="Basic and acidic residues" evidence="9">
    <location>
        <begin position="211"/>
        <end position="221"/>
    </location>
</feature>
<evidence type="ECO:0000256" key="6">
    <source>
        <dbReference type="ARBA" id="ARBA00034617"/>
    </source>
</evidence>
<dbReference type="GO" id="GO:0009378">
    <property type="term" value="F:four-way junction helicase activity"/>
    <property type="evidence" value="ECO:0007669"/>
    <property type="project" value="TreeGrafter"/>
</dbReference>
<protein>
    <recommendedName>
        <fullName evidence="7">DNA 3'-5' helicase</fullName>
        <ecNumber evidence="7">5.6.2.4</ecNumber>
    </recommendedName>
</protein>
<keyword evidence="4 13" id="KW-0347">Helicase</keyword>
<dbReference type="NCBIfam" id="TIGR00614">
    <property type="entry name" value="recQ_fam"/>
    <property type="match status" value="1"/>
</dbReference>
<dbReference type="GO" id="GO:0008270">
    <property type="term" value="F:zinc ion binding"/>
    <property type="evidence" value="ECO:0007669"/>
    <property type="project" value="UniProtKB-KW"/>
</dbReference>
<dbReference type="GO" id="GO:0005694">
    <property type="term" value="C:chromosome"/>
    <property type="evidence" value="ECO:0007669"/>
    <property type="project" value="TreeGrafter"/>
</dbReference>
<dbReference type="InterPro" id="IPR001878">
    <property type="entry name" value="Znf_CCHC"/>
</dbReference>
<feature type="domain" description="CCHC-type" evidence="10">
    <location>
        <begin position="322"/>
        <end position="336"/>
    </location>
</feature>
<dbReference type="GO" id="GO:0000724">
    <property type="term" value="P:double-strand break repair via homologous recombination"/>
    <property type="evidence" value="ECO:0007669"/>
    <property type="project" value="TreeGrafter"/>
</dbReference>